<reference evidence="17 18" key="1">
    <citation type="journal article" date="2011" name="J. Bacteriol.">
        <title>Genome sequence of Taylorella equigenitalis MCE9, the causative agent of contagious equine metritis.</title>
        <authorList>
            <person name="Hebert L."/>
            <person name="Moumen B."/>
            <person name="Duquesne F."/>
            <person name="Breuil M.F."/>
            <person name="Laugier C."/>
            <person name="Batto J.M."/>
            <person name="Renault P."/>
            <person name="Petry S."/>
        </authorList>
    </citation>
    <scope>NUCLEOTIDE SEQUENCE [LARGE SCALE GENOMIC DNA]</scope>
    <source>
        <strain evidence="17 18">MCE9</strain>
    </source>
</reference>
<evidence type="ECO:0000256" key="1">
    <source>
        <dbReference type="ARBA" id="ARBA00004920"/>
    </source>
</evidence>
<dbReference type="SUPFAM" id="SSF52317">
    <property type="entry name" value="Class I glutamine amidotransferase-like"/>
    <property type="match status" value="1"/>
</dbReference>
<keyword evidence="8 12" id="KW-0067">ATP-binding</keyword>
<dbReference type="InterPro" id="IPR055181">
    <property type="entry name" value="FGAR-AT_PurM_N-like"/>
</dbReference>
<dbReference type="NCBIfam" id="NF003672">
    <property type="entry name" value="PRK05297.1"/>
    <property type="match status" value="1"/>
</dbReference>
<dbReference type="EMBL" id="CP002456">
    <property type="protein sequence ID" value="ADU92197.1"/>
    <property type="molecule type" value="Genomic_DNA"/>
</dbReference>
<feature type="active site" evidence="12">
    <location>
        <position position="1291"/>
    </location>
</feature>
<keyword evidence="6 12" id="KW-0547">Nucleotide-binding</keyword>
<dbReference type="FunFam" id="3.30.1330.10:FF:000005">
    <property type="entry name" value="Phosphoribosylformylglycinamidine synthase"/>
    <property type="match status" value="1"/>
</dbReference>
<proteinExistence type="inferred from homology"/>
<dbReference type="GO" id="GO:0046872">
    <property type="term" value="F:metal ion binding"/>
    <property type="evidence" value="ECO:0007669"/>
    <property type="project" value="UniProtKB-KW"/>
</dbReference>
<dbReference type="InterPro" id="IPR010918">
    <property type="entry name" value="PurM-like_C_dom"/>
</dbReference>
<dbReference type="SUPFAM" id="SSF55326">
    <property type="entry name" value="PurM N-terminal domain-like"/>
    <property type="match status" value="2"/>
</dbReference>
<dbReference type="Pfam" id="PF22689">
    <property type="entry name" value="FGAR-AT_PurM_N-like"/>
    <property type="match status" value="1"/>
</dbReference>
<evidence type="ECO:0000259" key="15">
    <source>
        <dbReference type="Pfam" id="PF18076"/>
    </source>
</evidence>
<dbReference type="CDD" id="cd01740">
    <property type="entry name" value="GATase1_FGAR_AT"/>
    <property type="match status" value="1"/>
</dbReference>
<dbReference type="UniPathway" id="UPA00074">
    <property type="reaction ID" value="UER00128"/>
</dbReference>
<dbReference type="GO" id="GO:0005524">
    <property type="term" value="F:ATP binding"/>
    <property type="evidence" value="ECO:0007669"/>
    <property type="project" value="UniProtKB-UniRule"/>
</dbReference>
<evidence type="ECO:0000256" key="10">
    <source>
        <dbReference type="ARBA" id="ARBA00022962"/>
    </source>
</evidence>
<protein>
    <recommendedName>
        <fullName evidence="12">Phosphoribosylformylglycinamidine synthase</fullName>
        <shortName evidence="12">FGAM synthase</shortName>
        <shortName evidence="12">FGAMS</shortName>
        <ecNumber evidence="12">6.3.5.3</ecNumber>
    </recommendedName>
    <alternativeName>
        <fullName evidence="12">Formylglycinamide ribonucleotide amidotransferase</fullName>
        <shortName evidence="12">FGAR amidotransferase</shortName>
        <shortName evidence="12">FGAR-AT</shortName>
    </alternativeName>
</protein>
<evidence type="ECO:0000256" key="11">
    <source>
        <dbReference type="ARBA" id="ARBA00052585"/>
    </source>
</evidence>
<feature type="domain" description="PurM-like C-terminal" evidence="13">
    <location>
        <begin position="841"/>
        <end position="995"/>
    </location>
</feature>
<comment type="similarity">
    <text evidence="2 12">In the N-terminal section; belongs to the FGAMS family.</text>
</comment>
<dbReference type="FunFam" id="3.90.650.10:FF:000024">
    <property type="entry name" value="Phosphoribosylformylglycinamidine synthase"/>
    <property type="match status" value="1"/>
</dbReference>
<feature type="binding site" evidence="12">
    <location>
        <position position="896"/>
    </location>
    <ligand>
        <name>ATP</name>
        <dbReference type="ChEBI" id="CHEBI:30616"/>
    </ligand>
</feature>
<sequence length="1332" mass="146355">MSTHYYIEGSSALSQFQSEKIIEKLKKLNVPVSNLYAQYVHFVFSERELDPSEQHKLKSLLTYGKEFLTDQAQENSLILHVVPRIGTISPWASKSTDIAKNCGLSKVYRIERGIKFYFVCERGLLGSKKLSDTQISSIAQVIHDRMTEQVFEDGFDPQILNNELPPKALNYLDIRTNGENALLEANDSLGLALSKVEIEYLLKSFNEIGRNPTDVELMMFAQANSEHCRHKIFNASWTIDGESKEKSLFSMIRDTHKAHPDGTIVAYSDNAAIFSGHEISRFFPDSDSNFKYKSQNRLTHTLIKVETHNHPTAIAPFQGASTGAGGEIRDEGATGRGGKPKAGLVGFTVSNLHLNDLDEIWEKDSHAMPDRIANPKEIMTQGPIGAANFNNEFGRPNLTGYFRVYEQTVDGVRWGYHKPIMIAGGLGSIDDSLTHKKVFSDGTLLIQLGGPGFRIGMGGGAASSMGVGSNSESLDFDSVQRGNPEIQRRAQEVIDTCWRMLDKNPILSIHDVGAGGLSNAFPEMVHDADMGALFDLNKINLEESGMSPAEVWCNESQERYVLAIAPESLEAFSEICARERCPFSVVGIAKDDKDLRVTDAPNDDAVSLPMDVILGSLPKVHKQVTTLEFTSVPLDYVEASIEDLALKVMRHPTVASKLFLITIGDRSVGGLTARDQMVGPWQVPVADCSVTLDDYEGYSGEAMSMGERSPLAIINPASASRMAITEAITNIASADIKRIEDIKLSANWMASSGSDGQDVALYKAVEACSKFCIDLGLSIPVGKDSLSMKTKVADGGDEQLVISPVSLIVSAFANVDDVRKSLTPQLMQGKEDSSVLILIDLGEGRQRLAGSVLSHVLNQYGDQTPDLDNPELLKAFFNAIRFLSAQNLIQSYHDRSDGGLFATVAEMAFAGHVGVSINVDMLVYDEQSSDFGDYKIRPDQVEIQRNESTIRALFNEEAGAVIQVARANRDKVLNILKDFGLSKVTYVVGSLNSTDTIEILRDAKTVASFERSLLGKEWSKVGYNISKNRENPKTSLAEFKRWDDLKDPGMQPKVDFNPQEDICAPFVGKGSKPSIAVLREQGCNSHIEMAWAFDKAGFQAHDVHMTDLLSGRRKLSDFQAIVAVGGFSYGDVLGAGQGWAKTILFNEILATQFTEFFDSQNTIALGVCNGCQMMAHLAGSGMIKGAEHWPAFTNNVSSKFEARLCMVEVMESPSIFFKGMEGMQAPVVVSHGEGYANFGSQGDKGLVNRALRYVNNVGQPTESYPFNPNGSIDGITGVTSVDGRFMIMMPHPERVTRNAMMSWHPENWGPKDTGGDYSPWMRMFMNARVFFN</sequence>
<dbReference type="HAMAP" id="MF_00419">
    <property type="entry name" value="PurL_1"/>
    <property type="match status" value="1"/>
</dbReference>
<feature type="binding site" evidence="12">
    <location>
        <position position="686"/>
    </location>
    <ligand>
        <name>ATP</name>
        <dbReference type="ChEBI" id="CHEBI:30616"/>
    </ligand>
</feature>
<dbReference type="InterPro" id="IPR040707">
    <property type="entry name" value="FGAR-AT_N"/>
</dbReference>
<keyword evidence="4 12" id="KW-0436">Ligase</keyword>
<dbReference type="PANTHER" id="PTHR10099:SF1">
    <property type="entry name" value="PHOSPHORIBOSYLFORMYLGLYCINAMIDINE SYNTHASE"/>
    <property type="match status" value="1"/>
</dbReference>
<feature type="domain" description="Phosphoribosylformylglycinamidine synthase linker" evidence="14">
    <location>
        <begin position="183"/>
        <end position="231"/>
    </location>
</feature>
<dbReference type="Pfam" id="PF02769">
    <property type="entry name" value="AIRS_C"/>
    <property type="match status" value="2"/>
</dbReference>
<feature type="binding site" evidence="12">
    <location>
        <position position="730"/>
    </location>
    <ligand>
        <name>Mg(2+)</name>
        <dbReference type="ChEBI" id="CHEBI:18420"/>
    </ligand>
</feature>
<dbReference type="InterPro" id="IPR036921">
    <property type="entry name" value="PurM-like_N_sf"/>
</dbReference>
<feature type="active site" description="Nucleophile" evidence="12">
    <location>
        <position position="1168"/>
    </location>
</feature>
<dbReference type="InterPro" id="IPR036604">
    <property type="entry name" value="PurS-like_sf"/>
</dbReference>
<dbReference type="CDD" id="cd02204">
    <property type="entry name" value="PurL_repeat2"/>
    <property type="match status" value="1"/>
</dbReference>
<comment type="pathway">
    <text evidence="1 12">Purine metabolism; IMP biosynthesis via de novo pathway; 5-amino-1-(5-phospho-D-ribosyl)imidazole from N(2)-formyl-N(1)-(5-phospho-D-ribosyl)glycinamide: step 1/2.</text>
</comment>
<evidence type="ECO:0000313" key="17">
    <source>
        <dbReference type="EMBL" id="ADU92197.1"/>
    </source>
</evidence>
<feature type="binding site" evidence="12">
    <location>
        <position position="726"/>
    </location>
    <ligand>
        <name>Mg(2+)</name>
        <dbReference type="ChEBI" id="CHEBI:18420"/>
    </ligand>
</feature>
<evidence type="ECO:0000256" key="5">
    <source>
        <dbReference type="ARBA" id="ARBA00022723"/>
    </source>
</evidence>
<keyword evidence="9 12" id="KW-0460">Magnesium</keyword>
<comment type="subcellular location">
    <subcellularLocation>
        <location evidence="12">Cytoplasm</location>
    </subcellularLocation>
</comment>
<dbReference type="Pfam" id="PF18072">
    <property type="entry name" value="FGAR-AT_linker"/>
    <property type="match status" value="1"/>
</dbReference>
<dbReference type="Gene3D" id="3.30.1330.10">
    <property type="entry name" value="PurM-like, N-terminal domain"/>
    <property type="match status" value="2"/>
</dbReference>
<evidence type="ECO:0000259" key="13">
    <source>
        <dbReference type="Pfam" id="PF02769"/>
    </source>
</evidence>
<dbReference type="PANTHER" id="PTHR10099">
    <property type="entry name" value="PHOSPHORIBOSYLFORMYLGLYCINAMIDINE SYNTHASE"/>
    <property type="match status" value="1"/>
</dbReference>
<keyword evidence="3 12" id="KW-0963">Cytoplasm</keyword>
<feature type="binding site" evidence="12">
    <location>
        <position position="894"/>
    </location>
    <ligand>
        <name>Mg(2+)</name>
        <dbReference type="ChEBI" id="CHEBI:18420"/>
    </ligand>
</feature>
<dbReference type="InterPro" id="IPR029062">
    <property type="entry name" value="Class_I_gatase-like"/>
</dbReference>
<feature type="binding site" evidence="12">
    <location>
        <position position="687"/>
    </location>
    <ligand>
        <name>Mg(2+)</name>
        <dbReference type="ChEBI" id="CHEBI:18420"/>
    </ligand>
</feature>
<dbReference type="SUPFAM" id="SSF82697">
    <property type="entry name" value="PurS-like"/>
    <property type="match status" value="1"/>
</dbReference>
<dbReference type="CDD" id="cd02203">
    <property type="entry name" value="PurL_repeat1"/>
    <property type="match status" value="1"/>
</dbReference>
<feature type="binding site" evidence="12">
    <location>
        <begin position="399"/>
        <end position="401"/>
    </location>
    <ligand>
        <name>ATP</name>
        <dbReference type="ChEBI" id="CHEBI:30616"/>
    </ligand>
</feature>
<feature type="active site" evidence="12">
    <location>
        <position position="1293"/>
    </location>
</feature>
<name>A0A654KIB2_TAYEM</name>
<evidence type="ECO:0000256" key="9">
    <source>
        <dbReference type="ARBA" id="ARBA00022842"/>
    </source>
</evidence>
<evidence type="ECO:0000256" key="7">
    <source>
        <dbReference type="ARBA" id="ARBA00022755"/>
    </source>
</evidence>
<evidence type="ECO:0000256" key="4">
    <source>
        <dbReference type="ARBA" id="ARBA00022598"/>
    </source>
</evidence>
<feature type="binding site" evidence="12">
    <location>
        <begin position="319"/>
        <end position="330"/>
    </location>
    <ligand>
        <name>ATP</name>
        <dbReference type="ChEBI" id="CHEBI:30616"/>
    </ligand>
</feature>
<accession>A0A654KIB2</accession>
<dbReference type="InterPro" id="IPR010073">
    <property type="entry name" value="PurL_large"/>
</dbReference>
<dbReference type="Pfam" id="PF18076">
    <property type="entry name" value="FGAR-AT_N"/>
    <property type="match status" value="1"/>
</dbReference>
<dbReference type="SUPFAM" id="SSF109736">
    <property type="entry name" value="FGAM synthase PurL, linker domain"/>
    <property type="match status" value="1"/>
</dbReference>
<comment type="subunit">
    <text evidence="12">Monomer.</text>
</comment>
<dbReference type="FunFam" id="3.40.50.880:FF:000008">
    <property type="entry name" value="Phosphoribosylformylglycinamidine synthase"/>
    <property type="match status" value="1"/>
</dbReference>
<evidence type="ECO:0000256" key="6">
    <source>
        <dbReference type="ARBA" id="ARBA00022741"/>
    </source>
</evidence>
<comment type="catalytic activity">
    <reaction evidence="11 12">
        <text>N(2)-formyl-N(1)-(5-phospho-beta-D-ribosyl)glycinamide + L-glutamine + ATP + H2O = 2-formamido-N(1)-(5-O-phospho-beta-D-ribosyl)acetamidine + L-glutamate + ADP + phosphate + H(+)</text>
        <dbReference type="Rhea" id="RHEA:17129"/>
        <dbReference type="ChEBI" id="CHEBI:15377"/>
        <dbReference type="ChEBI" id="CHEBI:15378"/>
        <dbReference type="ChEBI" id="CHEBI:29985"/>
        <dbReference type="ChEBI" id="CHEBI:30616"/>
        <dbReference type="ChEBI" id="CHEBI:43474"/>
        <dbReference type="ChEBI" id="CHEBI:58359"/>
        <dbReference type="ChEBI" id="CHEBI:147286"/>
        <dbReference type="ChEBI" id="CHEBI:147287"/>
        <dbReference type="ChEBI" id="CHEBI:456216"/>
        <dbReference type="EC" id="6.3.5.3"/>
    </reaction>
</comment>
<dbReference type="FunFam" id="1.10.8.750:FF:000002">
    <property type="entry name" value="Phosphoribosylformylglycinamidine synthase"/>
    <property type="match status" value="1"/>
</dbReference>
<keyword evidence="7 12" id="KW-0658">Purine biosynthesis</keyword>
<dbReference type="PROSITE" id="PS51273">
    <property type="entry name" value="GATASE_TYPE_1"/>
    <property type="match status" value="1"/>
</dbReference>
<feature type="domain" description="Phosphoribosylformylglycinamidine synthase N-terminal" evidence="15">
    <location>
        <begin position="38"/>
        <end position="154"/>
    </location>
</feature>
<dbReference type="InterPro" id="IPR041609">
    <property type="entry name" value="PurL_linker"/>
</dbReference>
<keyword evidence="5 12" id="KW-0479">Metal-binding</keyword>
<feature type="domain" description="FGAR-AT PurM N-terminal-like" evidence="16">
    <location>
        <begin position="656"/>
        <end position="813"/>
    </location>
</feature>
<evidence type="ECO:0000256" key="2">
    <source>
        <dbReference type="ARBA" id="ARBA00008608"/>
    </source>
</evidence>
<dbReference type="NCBIfam" id="TIGR01735">
    <property type="entry name" value="FGAM_synt"/>
    <property type="match status" value="1"/>
</dbReference>
<comment type="function">
    <text evidence="12">Phosphoribosylformylglycinamidine synthase involved in the purines biosynthetic pathway. Catalyzes the ATP-dependent conversion of formylglycinamide ribonucleotide (FGAR) and glutamine to yield formylglycinamidine ribonucleotide (FGAM) and glutamate.</text>
</comment>
<gene>
    <name evidence="12" type="primary">purL</name>
    <name evidence="17" type="ordered locus">TEQUI_1277</name>
</gene>
<evidence type="ECO:0000313" key="18">
    <source>
        <dbReference type="Proteomes" id="UP000007472"/>
    </source>
</evidence>
<dbReference type="KEGG" id="teq:TEQUI_1277"/>
<dbReference type="Gene3D" id="3.90.650.10">
    <property type="entry name" value="PurM-like C-terminal domain"/>
    <property type="match status" value="2"/>
</dbReference>
<dbReference type="SMART" id="SM01211">
    <property type="entry name" value="GATase_5"/>
    <property type="match status" value="1"/>
</dbReference>
<organism evidence="17 18">
    <name type="scientific">Taylorella equigenitalis (strain MCE9)</name>
    <dbReference type="NCBI Taxonomy" id="937774"/>
    <lineage>
        <taxon>Bacteria</taxon>
        <taxon>Pseudomonadati</taxon>
        <taxon>Pseudomonadota</taxon>
        <taxon>Betaproteobacteria</taxon>
        <taxon>Burkholderiales</taxon>
        <taxon>Alcaligenaceae</taxon>
        <taxon>Taylorella</taxon>
    </lineage>
</organism>
<evidence type="ECO:0000256" key="12">
    <source>
        <dbReference type="HAMAP-Rule" id="MF_00419"/>
    </source>
</evidence>
<dbReference type="Proteomes" id="UP000007472">
    <property type="component" value="Chromosome"/>
</dbReference>
<dbReference type="GO" id="GO:0005737">
    <property type="term" value="C:cytoplasm"/>
    <property type="evidence" value="ECO:0007669"/>
    <property type="project" value="UniProtKB-SubCell"/>
</dbReference>
<dbReference type="Gene3D" id="3.40.50.880">
    <property type="match status" value="1"/>
</dbReference>
<evidence type="ECO:0000259" key="16">
    <source>
        <dbReference type="Pfam" id="PF22689"/>
    </source>
</evidence>
<evidence type="ECO:0000256" key="3">
    <source>
        <dbReference type="ARBA" id="ARBA00022490"/>
    </source>
</evidence>
<dbReference type="SUPFAM" id="SSF56042">
    <property type="entry name" value="PurM C-terminal domain-like"/>
    <property type="match status" value="2"/>
</dbReference>
<feature type="domain" description="PurM-like C-terminal" evidence="13">
    <location>
        <begin position="441"/>
        <end position="598"/>
    </location>
</feature>
<keyword evidence="10 12" id="KW-0315">Glutamine amidotransferase</keyword>
<dbReference type="Pfam" id="PF13507">
    <property type="entry name" value="GATase_5"/>
    <property type="match status" value="1"/>
</dbReference>
<dbReference type="Gene3D" id="1.10.8.750">
    <property type="entry name" value="Phosphoribosylformylglycinamidine synthase, linker domain"/>
    <property type="match status" value="1"/>
</dbReference>
<dbReference type="EC" id="6.3.5.3" evidence="12"/>
<evidence type="ECO:0000256" key="8">
    <source>
        <dbReference type="ARBA" id="ARBA00022840"/>
    </source>
</evidence>
<dbReference type="GO" id="GO:0004642">
    <property type="term" value="F:phosphoribosylformylglycinamidine synthase activity"/>
    <property type="evidence" value="ECO:0007669"/>
    <property type="project" value="UniProtKB-UniRule"/>
</dbReference>
<evidence type="ECO:0000259" key="14">
    <source>
        <dbReference type="Pfam" id="PF18072"/>
    </source>
</evidence>
<dbReference type="InterPro" id="IPR036676">
    <property type="entry name" value="PurM-like_C_sf"/>
</dbReference>
<dbReference type="GO" id="GO:0006189">
    <property type="term" value="P:'de novo' IMP biosynthetic process"/>
    <property type="evidence" value="ECO:0007669"/>
    <property type="project" value="UniProtKB-UniRule"/>
</dbReference>